<dbReference type="GO" id="GO:0006513">
    <property type="term" value="P:protein monoubiquitination"/>
    <property type="evidence" value="ECO:0007669"/>
    <property type="project" value="TreeGrafter"/>
</dbReference>
<dbReference type="AlphaFoldDB" id="A0A4T0BGT6"/>
<dbReference type="GO" id="GO:0043161">
    <property type="term" value="P:proteasome-mediated ubiquitin-dependent protein catabolic process"/>
    <property type="evidence" value="ECO:0007669"/>
    <property type="project" value="TreeGrafter"/>
</dbReference>
<dbReference type="GO" id="GO:0000209">
    <property type="term" value="P:protein polyubiquitination"/>
    <property type="evidence" value="ECO:0007669"/>
    <property type="project" value="TreeGrafter"/>
</dbReference>
<dbReference type="GO" id="GO:0005829">
    <property type="term" value="C:cytosol"/>
    <property type="evidence" value="ECO:0007669"/>
    <property type="project" value="TreeGrafter"/>
</dbReference>
<reference evidence="1 2" key="1">
    <citation type="submission" date="2018-10" db="EMBL/GenBank/DDBJ databases">
        <title>Fifty Aureobasidium pullulans genomes reveal a recombining polyextremotolerant generalist.</title>
        <authorList>
            <person name="Gostincar C."/>
            <person name="Turk M."/>
            <person name="Zajc J."/>
            <person name="Gunde-Cimerman N."/>
        </authorList>
    </citation>
    <scope>NUCLEOTIDE SEQUENCE [LARGE SCALE GENOMIC DNA]</scope>
    <source>
        <strain evidence="1 2">EXF-1645</strain>
    </source>
</reference>
<dbReference type="GO" id="GO:0031624">
    <property type="term" value="F:ubiquitin conjugating enzyme binding"/>
    <property type="evidence" value="ECO:0007669"/>
    <property type="project" value="TreeGrafter"/>
</dbReference>
<sequence>MANLYAEYLPNIKTLAVTTVLQTPRDGTTALWLSNDRKKVILEHADETHRITLPAKVTGQGTQHLQLPNTGELQCVNRISAAPIFDDDEPPALWSASSLNAATNLHCKRCDALLSSNKISVWKDLPSEAWAEMMDLWHCHKPEEPEHNHDDAPAKKGYAAGNKLVAQAGVGLVDVMSFLLSDDDCTVEVSFIFLALVCQIPLSHPFQAGLKKECSVTIFRSSENGDNVHEVNCITCDTALGHRDPQTEGIRLQKPYLALSQGGSRTTRSYDPAHWFSCYLNQAIETQGVRKFVFSTLPYEIWVFSTNLAYASLEYPEPKQAMKVLFRTRQGDQDVETLRAANLLIETLTLSPMLEKLLYQVLQRENFKLPDSLKNFMGWEVAVLPVLYKADVKALESATYPWL</sequence>
<proteinExistence type="predicted"/>
<dbReference type="GO" id="GO:0000151">
    <property type="term" value="C:ubiquitin ligase complex"/>
    <property type="evidence" value="ECO:0007669"/>
    <property type="project" value="TreeGrafter"/>
</dbReference>
<dbReference type="PANTHER" id="PTHR31531:SF2">
    <property type="entry name" value="E3 UBIQUITIN-PROTEIN LIGASE E3D"/>
    <property type="match status" value="1"/>
</dbReference>
<evidence type="ECO:0000313" key="2">
    <source>
        <dbReference type="Proteomes" id="UP000308724"/>
    </source>
</evidence>
<organism evidence="1 2">
    <name type="scientific">Aureobasidium pullulans</name>
    <name type="common">Black yeast</name>
    <name type="synonym">Pullularia pullulans</name>
    <dbReference type="NCBI Taxonomy" id="5580"/>
    <lineage>
        <taxon>Eukaryota</taxon>
        <taxon>Fungi</taxon>
        <taxon>Dikarya</taxon>
        <taxon>Ascomycota</taxon>
        <taxon>Pezizomycotina</taxon>
        <taxon>Dothideomycetes</taxon>
        <taxon>Dothideomycetidae</taxon>
        <taxon>Dothideales</taxon>
        <taxon>Saccotheciaceae</taxon>
        <taxon>Aureobasidium</taxon>
    </lineage>
</organism>
<dbReference type="GO" id="GO:0030332">
    <property type="term" value="F:cyclin binding"/>
    <property type="evidence" value="ECO:0007669"/>
    <property type="project" value="TreeGrafter"/>
</dbReference>
<name>A0A4T0BGT6_AURPU</name>
<dbReference type="GO" id="GO:0051865">
    <property type="term" value="P:protein autoubiquitination"/>
    <property type="evidence" value="ECO:0007669"/>
    <property type="project" value="TreeGrafter"/>
</dbReference>
<evidence type="ECO:0008006" key="3">
    <source>
        <dbReference type="Google" id="ProtNLM"/>
    </source>
</evidence>
<dbReference type="GO" id="GO:0005634">
    <property type="term" value="C:nucleus"/>
    <property type="evidence" value="ECO:0007669"/>
    <property type="project" value="TreeGrafter"/>
</dbReference>
<dbReference type="GO" id="GO:0061630">
    <property type="term" value="F:ubiquitin protein ligase activity"/>
    <property type="evidence" value="ECO:0007669"/>
    <property type="project" value="TreeGrafter"/>
</dbReference>
<protein>
    <recommendedName>
        <fullName evidence="3">Ubiquitin-conjugating enzyme E2C-binding protein</fullName>
    </recommendedName>
</protein>
<dbReference type="EMBL" id="QZBZ01000307">
    <property type="protein sequence ID" value="TIA31165.1"/>
    <property type="molecule type" value="Genomic_DNA"/>
</dbReference>
<evidence type="ECO:0000313" key="1">
    <source>
        <dbReference type="EMBL" id="TIA31165.1"/>
    </source>
</evidence>
<accession>A0A4T0BGT6</accession>
<dbReference type="Proteomes" id="UP000308724">
    <property type="component" value="Unassembled WGS sequence"/>
</dbReference>
<dbReference type="InterPro" id="IPR019193">
    <property type="entry name" value="UBQ-conj_enz_E2-bd_prot"/>
</dbReference>
<comment type="caution">
    <text evidence="1">The sequence shown here is derived from an EMBL/GenBank/DDBJ whole genome shotgun (WGS) entry which is preliminary data.</text>
</comment>
<dbReference type="Pfam" id="PF09814">
    <property type="entry name" value="HECT_2"/>
    <property type="match status" value="1"/>
</dbReference>
<dbReference type="PANTHER" id="PTHR31531">
    <property type="entry name" value="E3 UBIQUITIN-PROTEIN LIGASE E3D FAMILY MEMBER"/>
    <property type="match status" value="1"/>
</dbReference>
<gene>
    <name evidence="1" type="ORF">D6C78_09112</name>
</gene>